<dbReference type="Pfam" id="PF00583">
    <property type="entry name" value="Acetyltransf_1"/>
    <property type="match status" value="1"/>
</dbReference>
<evidence type="ECO:0000259" key="1">
    <source>
        <dbReference type="PROSITE" id="PS51186"/>
    </source>
</evidence>
<reference evidence="2 3" key="1">
    <citation type="journal article" date="2016" name="Nat. Commun.">
        <title>Thousands of microbial genomes shed light on interconnected biogeochemical processes in an aquifer system.</title>
        <authorList>
            <person name="Anantharaman K."/>
            <person name="Brown C.T."/>
            <person name="Hug L.A."/>
            <person name="Sharon I."/>
            <person name="Castelle C.J."/>
            <person name="Probst A.J."/>
            <person name="Thomas B.C."/>
            <person name="Singh A."/>
            <person name="Wilkins M.J."/>
            <person name="Karaoz U."/>
            <person name="Brodie E.L."/>
            <person name="Williams K.H."/>
            <person name="Hubbard S.S."/>
            <person name="Banfield J.F."/>
        </authorList>
    </citation>
    <scope>NUCLEOTIDE SEQUENCE [LARGE SCALE GENOMIC DNA]</scope>
</reference>
<dbReference type="Gene3D" id="3.40.630.30">
    <property type="match status" value="1"/>
</dbReference>
<organism evidence="2 3">
    <name type="scientific">Candidatus Uhrbacteria bacterium RIFOXYB2_FULL_57_15</name>
    <dbReference type="NCBI Taxonomy" id="1802422"/>
    <lineage>
        <taxon>Bacteria</taxon>
        <taxon>Candidatus Uhriibacteriota</taxon>
    </lineage>
</organism>
<accession>A0A1F7W9D8</accession>
<evidence type="ECO:0000313" key="3">
    <source>
        <dbReference type="Proteomes" id="UP000176501"/>
    </source>
</evidence>
<dbReference type="CDD" id="cd04301">
    <property type="entry name" value="NAT_SF"/>
    <property type="match status" value="1"/>
</dbReference>
<dbReference type="InterPro" id="IPR000182">
    <property type="entry name" value="GNAT_dom"/>
</dbReference>
<dbReference type="EMBL" id="MGFE01000005">
    <property type="protein sequence ID" value="OGL99422.1"/>
    <property type="molecule type" value="Genomic_DNA"/>
</dbReference>
<dbReference type="InterPro" id="IPR016181">
    <property type="entry name" value="Acyl_CoA_acyltransferase"/>
</dbReference>
<dbReference type="SUPFAM" id="SSF55729">
    <property type="entry name" value="Acyl-CoA N-acyltransferases (Nat)"/>
    <property type="match status" value="1"/>
</dbReference>
<protein>
    <recommendedName>
        <fullName evidence="1">N-acetyltransferase domain-containing protein</fullName>
    </recommendedName>
</protein>
<gene>
    <name evidence="2" type="ORF">A2304_01360</name>
</gene>
<dbReference type="Proteomes" id="UP000176501">
    <property type="component" value="Unassembled WGS sequence"/>
</dbReference>
<dbReference type="PROSITE" id="PS51186">
    <property type="entry name" value="GNAT"/>
    <property type="match status" value="1"/>
</dbReference>
<proteinExistence type="predicted"/>
<dbReference type="AlphaFoldDB" id="A0A1F7W9D8"/>
<dbReference type="GO" id="GO:0016747">
    <property type="term" value="F:acyltransferase activity, transferring groups other than amino-acyl groups"/>
    <property type="evidence" value="ECO:0007669"/>
    <property type="project" value="InterPro"/>
</dbReference>
<evidence type="ECO:0000313" key="2">
    <source>
        <dbReference type="EMBL" id="OGL99422.1"/>
    </source>
</evidence>
<name>A0A1F7W9D8_9BACT</name>
<comment type="caution">
    <text evidence="2">The sequence shown here is derived from an EMBL/GenBank/DDBJ whole genome shotgun (WGS) entry which is preliminary data.</text>
</comment>
<feature type="domain" description="N-acetyltransferase" evidence="1">
    <location>
        <begin position="1"/>
        <end position="92"/>
    </location>
</feature>
<sequence>MRENGRAVGFIAAWDWPEGYLEIGSAWVDARHRGIGHGNRLVVEIVGLVRALVGDRAFAVTTNPRFVAAALHAGMRLHPDWHGPIPWAVTCGKCDFFAESDKPGCPKRNASCRLLL</sequence>